<dbReference type="Gene3D" id="1.10.357.10">
    <property type="entry name" value="Tetracycline Repressor, domain 2"/>
    <property type="match status" value="1"/>
</dbReference>
<sequence length="244" mass="26365">MEQCSIKLGATLHFCQDGVMTSPSSRSARRIDALSKERIVDAAIAILDADESDGAALTLRRLMTRLETGSGAIYHHVATMDELRAAAADQVLRPQFEAISSESEPNDALRAVARAIFESIRAHPWIGVQLTRSPLQDAVIRIWKTIGIQLERLGLRGAAAATAGSTLTSFVLGSVAQFGAGPSRHMGAADRREYLETLAQEWAQLDGDIVVQDIASQLREHDDLQQSLDGVDLILRGIAARPTS</sequence>
<dbReference type="RefSeq" id="WP_386740895.1">
    <property type="nucleotide sequence ID" value="NZ_JBHSMG010000003.1"/>
</dbReference>
<name>A0ABW0NWF7_9MICO</name>
<evidence type="ECO:0000313" key="2">
    <source>
        <dbReference type="Proteomes" id="UP001596039"/>
    </source>
</evidence>
<evidence type="ECO:0000313" key="1">
    <source>
        <dbReference type="EMBL" id="MFC5503184.1"/>
    </source>
</evidence>
<reference evidence="2" key="1">
    <citation type="journal article" date="2019" name="Int. J. Syst. Evol. Microbiol.">
        <title>The Global Catalogue of Microorganisms (GCM) 10K type strain sequencing project: providing services to taxonomists for standard genome sequencing and annotation.</title>
        <authorList>
            <consortium name="The Broad Institute Genomics Platform"/>
            <consortium name="The Broad Institute Genome Sequencing Center for Infectious Disease"/>
            <person name="Wu L."/>
            <person name="Ma J."/>
        </authorList>
    </citation>
    <scope>NUCLEOTIDE SEQUENCE [LARGE SCALE GENOMIC DNA]</scope>
    <source>
        <strain evidence="2">CGMCC 4.6997</strain>
    </source>
</reference>
<comment type="caution">
    <text evidence="1">The sequence shown here is derived from an EMBL/GenBank/DDBJ whole genome shotgun (WGS) entry which is preliminary data.</text>
</comment>
<dbReference type="Proteomes" id="UP001596039">
    <property type="component" value="Unassembled WGS sequence"/>
</dbReference>
<dbReference type="EMBL" id="JBHSMG010000003">
    <property type="protein sequence ID" value="MFC5503184.1"/>
    <property type="molecule type" value="Genomic_DNA"/>
</dbReference>
<dbReference type="InterPro" id="IPR009057">
    <property type="entry name" value="Homeodomain-like_sf"/>
</dbReference>
<dbReference type="SUPFAM" id="SSF48498">
    <property type="entry name" value="Tetracyclin repressor-like, C-terminal domain"/>
    <property type="match status" value="1"/>
</dbReference>
<proteinExistence type="predicted"/>
<dbReference type="SUPFAM" id="SSF46689">
    <property type="entry name" value="Homeodomain-like"/>
    <property type="match status" value="1"/>
</dbReference>
<accession>A0ABW0NWF7</accession>
<dbReference type="InterPro" id="IPR036271">
    <property type="entry name" value="Tet_transcr_reg_TetR-rel_C_sf"/>
</dbReference>
<gene>
    <name evidence="1" type="ORF">ACFPJ4_13120</name>
</gene>
<keyword evidence="2" id="KW-1185">Reference proteome</keyword>
<protein>
    <submittedName>
        <fullName evidence="1">TetR/AcrR family transcriptional regulator</fullName>
    </submittedName>
</protein>
<organism evidence="1 2">
    <name type="scientific">Lysinimonas soli</name>
    <dbReference type="NCBI Taxonomy" id="1074233"/>
    <lineage>
        <taxon>Bacteria</taxon>
        <taxon>Bacillati</taxon>
        <taxon>Actinomycetota</taxon>
        <taxon>Actinomycetes</taxon>
        <taxon>Micrococcales</taxon>
        <taxon>Microbacteriaceae</taxon>
        <taxon>Lysinimonas</taxon>
    </lineage>
</organism>
<dbReference type="Gene3D" id="1.10.10.60">
    <property type="entry name" value="Homeodomain-like"/>
    <property type="match status" value="1"/>
</dbReference>